<dbReference type="InterPro" id="IPR011701">
    <property type="entry name" value="MFS"/>
</dbReference>
<feature type="transmembrane region" description="Helical" evidence="5">
    <location>
        <begin position="247"/>
        <end position="267"/>
    </location>
</feature>
<dbReference type="RefSeq" id="WP_254419451.1">
    <property type="nucleotide sequence ID" value="NZ_BAAAJB010000050.1"/>
</dbReference>
<evidence type="ECO:0000256" key="4">
    <source>
        <dbReference type="ARBA" id="ARBA00023136"/>
    </source>
</evidence>
<feature type="transmembrane region" description="Helical" evidence="5">
    <location>
        <begin position="185"/>
        <end position="203"/>
    </location>
</feature>
<evidence type="ECO:0000259" key="6">
    <source>
        <dbReference type="PROSITE" id="PS50850"/>
    </source>
</evidence>
<protein>
    <submittedName>
        <fullName evidence="7">MFS transporter</fullName>
    </submittedName>
</protein>
<feature type="transmembrane region" description="Helical" evidence="5">
    <location>
        <begin position="358"/>
        <end position="379"/>
    </location>
</feature>
<keyword evidence="8" id="KW-1185">Reference proteome</keyword>
<comment type="subcellular location">
    <subcellularLocation>
        <location evidence="1">Cell membrane</location>
        <topology evidence="1">Multi-pass membrane protein</topology>
    </subcellularLocation>
</comment>
<feature type="transmembrane region" description="Helical" evidence="5">
    <location>
        <begin position="122"/>
        <end position="142"/>
    </location>
</feature>
<dbReference type="PANTHER" id="PTHR42718:SF35">
    <property type="entry name" value="BLL0718 PROTEIN"/>
    <property type="match status" value="1"/>
</dbReference>
<keyword evidence="3 5" id="KW-1133">Transmembrane helix</keyword>
<evidence type="ECO:0000256" key="5">
    <source>
        <dbReference type="SAM" id="Phobius"/>
    </source>
</evidence>
<keyword evidence="4 5" id="KW-0472">Membrane</keyword>
<dbReference type="PROSITE" id="PS50850">
    <property type="entry name" value="MFS"/>
    <property type="match status" value="1"/>
</dbReference>
<gene>
    <name evidence="7" type="ORF">NE857_01580</name>
</gene>
<dbReference type="Gene3D" id="1.20.1250.20">
    <property type="entry name" value="MFS general substrate transporter like domains"/>
    <property type="match status" value="1"/>
</dbReference>
<feature type="domain" description="Major facilitator superfamily (MFS) profile" evidence="6">
    <location>
        <begin position="25"/>
        <end position="478"/>
    </location>
</feature>
<dbReference type="PANTHER" id="PTHR42718">
    <property type="entry name" value="MAJOR FACILITATOR SUPERFAMILY MULTIDRUG TRANSPORTER MFSC"/>
    <property type="match status" value="1"/>
</dbReference>
<accession>A0ABY5DAG7</accession>
<dbReference type="InterPro" id="IPR020846">
    <property type="entry name" value="MFS_dom"/>
</dbReference>
<evidence type="ECO:0000256" key="2">
    <source>
        <dbReference type="ARBA" id="ARBA00022692"/>
    </source>
</evidence>
<feature type="transmembrane region" description="Helical" evidence="5">
    <location>
        <begin position="452"/>
        <end position="473"/>
    </location>
</feature>
<name>A0ABY5DAG7_9ACTN</name>
<feature type="transmembrane region" description="Helical" evidence="5">
    <location>
        <begin position="154"/>
        <end position="179"/>
    </location>
</feature>
<proteinExistence type="predicted"/>
<sequence length="481" mass="48935">MSERSPDSAERTGAAEKTGAAEHTVTGVVAVVGLLVFFELTSGLLQGATSPLLPAIQAELDIPSAQLHWVHAVQYLAAAVSVPVFGRLGDLYGYRRMLRITLLFIAAGSVVVALAPNLTVLLLGRILLGPLAALLPLEIGLVRDRLAPAQSRRAIGLLVGSLTLGMLLGTLVAGVVQSLVGDVRVTLGLLAVLALACLGLSYFRVPESRNRAGGGMDWLGGVLLGLSLVALLGSISQGNHWGWTSPVFLGGVAAAAVLFAVWIRVELRLEQPLVDLRAVASAAVAPQYAAGATLGVVMLGGQSVIVMYLATAPEAAGYGFGLGVMAISLAVTAPTVLAFVGASTIAPVATRLGYRRTVFLAFVLMAAGTLGLVFSWAVLWSFLASFAAVGLGCGLALGALPTLVVEASAADRAGSASAVFNNLKTLGGSIGGAVSAGALGYFLAAGTDEPQLIAYQGVWAGVALLALGTAFLAGRTPQAPR</sequence>
<evidence type="ECO:0000256" key="3">
    <source>
        <dbReference type="ARBA" id="ARBA00022989"/>
    </source>
</evidence>
<dbReference type="EMBL" id="CP099837">
    <property type="protein sequence ID" value="USY20380.1"/>
    <property type="molecule type" value="Genomic_DNA"/>
</dbReference>
<dbReference type="SUPFAM" id="SSF103473">
    <property type="entry name" value="MFS general substrate transporter"/>
    <property type="match status" value="2"/>
</dbReference>
<keyword evidence="2 5" id="KW-0812">Transmembrane</keyword>
<dbReference type="Gene3D" id="1.20.1720.10">
    <property type="entry name" value="Multidrug resistance protein D"/>
    <property type="match status" value="1"/>
</dbReference>
<feature type="transmembrane region" description="Helical" evidence="5">
    <location>
        <begin position="65"/>
        <end position="85"/>
    </location>
</feature>
<dbReference type="InterPro" id="IPR036259">
    <property type="entry name" value="MFS_trans_sf"/>
</dbReference>
<organism evidence="7 8">
    <name type="scientific">Nocardiopsis exhalans</name>
    <dbReference type="NCBI Taxonomy" id="163604"/>
    <lineage>
        <taxon>Bacteria</taxon>
        <taxon>Bacillati</taxon>
        <taxon>Actinomycetota</taxon>
        <taxon>Actinomycetes</taxon>
        <taxon>Streptosporangiales</taxon>
        <taxon>Nocardiopsidaceae</taxon>
        <taxon>Nocardiopsis</taxon>
    </lineage>
</organism>
<feature type="transmembrane region" description="Helical" evidence="5">
    <location>
        <begin position="215"/>
        <end position="235"/>
    </location>
</feature>
<feature type="transmembrane region" description="Helical" evidence="5">
    <location>
        <begin position="426"/>
        <end position="446"/>
    </location>
</feature>
<evidence type="ECO:0000313" key="8">
    <source>
        <dbReference type="Proteomes" id="UP001055940"/>
    </source>
</evidence>
<dbReference type="Pfam" id="PF07690">
    <property type="entry name" value="MFS_1"/>
    <property type="match status" value="2"/>
</dbReference>
<feature type="transmembrane region" description="Helical" evidence="5">
    <location>
        <begin position="25"/>
        <end position="45"/>
    </location>
</feature>
<evidence type="ECO:0000313" key="7">
    <source>
        <dbReference type="EMBL" id="USY20380.1"/>
    </source>
</evidence>
<reference evidence="7" key="1">
    <citation type="submission" date="2022-06" db="EMBL/GenBank/DDBJ databases">
        <authorList>
            <person name="Ping M."/>
        </authorList>
    </citation>
    <scope>NUCLEOTIDE SEQUENCE</scope>
    <source>
        <strain evidence="7">JCM11759T</strain>
    </source>
</reference>
<dbReference type="Proteomes" id="UP001055940">
    <property type="component" value="Chromosome"/>
</dbReference>
<feature type="transmembrane region" description="Helical" evidence="5">
    <location>
        <begin position="288"/>
        <end position="310"/>
    </location>
</feature>
<feature type="transmembrane region" description="Helical" evidence="5">
    <location>
        <begin position="97"/>
        <end position="116"/>
    </location>
</feature>
<feature type="transmembrane region" description="Helical" evidence="5">
    <location>
        <begin position="322"/>
        <end position="346"/>
    </location>
</feature>
<feature type="transmembrane region" description="Helical" evidence="5">
    <location>
        <begin position="385"/>
        <end position="405"/>
    </location>
</feature>
<evidence type="ECO:0000256" key="1">
    <source>
        <dbReference type="ARBA" id="ARBA00004651"/>
    </source>
</evidence>